<dbReference type="Pfam" id="PF18052">
    <property type="entry name" value="Rx_N"/>
    <property type="match status" value="1"/>
</dbReference>
<dbReference type="PRINTS" id="PR00364">
    <property type="entry name" value="DISEASERSIST"/>
</dbReference>
<dbReference type="SUPFAM" id="SSF52540">
    <property type="entry name" value="P-loop containing nucleoside triphosphate hydrolases"/>
    <property type="match status" value="1"/>
</dbReference>
<keyword evidence="3" id="KW-0677">Repeat</keyword>
<evidence type="ECO:0000259" key="8">
    <source>
        <dbReference type="Pfam" id="PF00931"/>
    </source>
</evidence>
<feature type="domain" description="NB-ARC" evidence="8">
    <location>
        <begin position="168"/>
        <end position="220"/>
    </location>
</feature>
<dbReference type="Gene3D" id="1.20.5.4130">
    <property type="match status" value="1"/>
</dbReference>
<dbReference type="PANTHER" id="PTHR19338:SF66">
    <property type="entry name" value="NB-ARC DOMAIN-CONTAINING PROTEIN"/>
    <property type="match status" value="1"/>
</dbReference>
<feature type="compositionally biased region" description="Pro residues" evidence="7">
    <location>
        <begin position="491"/>
        <end position="504"/>
    </location>
</feature>
<reference evidence="11" key="1">
    <citation type="submission" date="2025-08" db="UniProtKB">
        <authorList>
            <consortium name="RefSeq"/>
        </authorList>
    </citation>
    <scope>IDENTIFICATION</scope>
</reference>
<dbReference type="CDD" id="cd14798">
    <property type="entry name" value="RX-CC_like"/>
    <property type="match status" value="1"/>
</dbReference>
<dbReference type="InParanoid" id="A0A6I9V2X8"/>
<dbReference type="PANTHER" id="PTHR19338">
    <property type="entry name" value="TRANSLOCASE OF INNER MITOCHONDRIAL MEMBRANE 13 HOMOLOG"/>
    <property type="match status" value="1"/>
</dbReference>
<sequence length="525" mass="59586">MVDSVATIALETLRDLLIEEAKFLSSVGGAVEEVRRQLNIMHCFLKDADRRQDLYNSQIVQNWVAELRDLSIQAEIVLERYAIEVVSRREGKGLKKVLKRLTCILSEWLRMHQIGEDVKDIKSRMSDLTKQSESMNVRDNSSRLVDDNNWSRRTYGHEVEKYFVGMKEDIKQLESVLTTNDKSNGVISICGMGGLGKTTLASKIYNGEVVQRCFKYHAWNFLRHAFPVGEADSKVLLTTRNHNIVSIGYVYNLKCLSEDEGWELLQKIALPNNYSQDIEELRLPNYIYKMRHLRHLFLGFLHESVGGEKLKLEGLNELEMITGFNSLVDDITHLLKLPKLRVLEGRIFDEEKLQLADTRNEEDPIKILEKLPMLRVLGLWRNPYVGREIVCEATGFPQLRELSLNDLRNLAEWRVEKGAMHNLSHLVIAKCSKLKMIPDGLEFINTLKTLIIIMLEEFVKRIMFSGTPPVPCGRGHGRLQVSPHVGEVVLRPPPPPDTTAPSPAPQTSNDAGASGAAPTANDTIQ</sequence>
<dbReference type="SUPFAM" id="SSF52058">
    <property type="entry name" value="L domain-like"/>
    <property type="match status" value="1"/>
</dbReference>
<evidence type="ECO:0000256" key="5">
    <source>
        <dbReference type="ARBA" id="ARBA00022821"/>
    </source>
</evidence>
<keyword evidence="4" id="KW-0547">Nucleotide-binding</keyword>
<feature type="region of interest" description="Disordered" evidence="7">
    <location>
        <begin position="486"/>
        <end position="525"/>
    </location>
</feature>
<evidence type="ECO:0000256" key="2">
    <source>
        <dbReference type="ARBA" id="ARBA00022614"/>
    </source>
</evidence>
<dbReference type="GeneID" id="105180181"/>
<dbReference type="GO" id="GO:0006952">
    <property type="term" value="P:defense response"/>
    <property type="evidence" value="ECO:0007669"/>
    <property type="project" value="UniProtKB-KW"/>
</dbReference>
<accession>A0A6I9V2X8</accession>
<evidence type="ECO:0000256" key="3">
    <source>
        <dbReference type="ARBA" id="ARBA00022737"/>
    </source>
</evidence>
<dbReference type="GO" id="GO:0051707">
    <property type="term" value="P:response to other organism"/>
    <property type="evidence" value="ECO:0007669"/>
    <property type="project" value="UniProtKB-ARBA"/>
</dbReference>
<keyword evidence="10" id="KW-1185">Reference proteome</keyword>
<dbReference type="Gene3D" id="3.40.50.300">
    <property type="entry name" value="P-loop containing nucleotide triphosphate hydrolases"/>
    <property type="match status" value="1"/>
</dbReference>
<dbReference type="KEGG" id="sind:105180181"/>
<keyword evidence="5" id="KW-0611">Plant defense</keyword>
<evidence type="ECO:0000256" key="7">
    <source>
        <dbReference type="SAM" id="MobiDB-lite"/>
    </source>
</evidence>
<organism evidence="10 11">
    <name type="scientific">Sesamum indicum</name>
    <name type="common">Oriental sesame</name>
    <name type="synonym">Sesamum orientale</name>
    <dbReference type="NCBI Taxonomy" id="4182"/>
    <lineage>
        <taxon>Eukaryota</taxon>
        <taxon>Viridiplantae</taxon>
        <taxon>Streptophyta</taxon>
        <taxon>Embryophyta</taxon>
        <taxon>Tracheophyta</taxon>
        <taxon>Spermatophyta</taxon>
        <taxon>Magnoliopsida</taxon>
        <taxon>eudicotyledons</taxon>
        <taxon>Gunneridae</taxon>
        <taxon>Pentapetalae</taxon>
        <taxon>asterids</taxon>
        <taxon>lamiids</taxon>
        <taxon>Lamiales</taxon>
        <taxon>Pedaliaceae</taxon>
        <taxon>Sesamum</taxon>
    </lineage>
</organism>
<dbReference type="OrthoDB" id="646178at2759"/>
<dbReference type="Proteomes" id="UP000504604">
    <property type="component" value="Unplaced"/>
</dbReference>
<dbReference type="AlphaFoldDB" id="A0A6I9V2X8"/>
<feature type="non-terminal residue" evidence="11">
    <location>
        <position position="525"/>
    </location>
</feature>
<dbReference type="GO" id="GO:0043531">
    <property type="term" value="F:ADP binding"/>
    <property type="evidence" value="ECO:0007669"/>
    <property type="project" value="InterPro"/>
</dbReference>
<name>A0A6I9V2X8_SESIN</name>
<dbReference type="Pfam" id="PF00931">
    <property type="entry name" value="NB-ARC"/>
    <property type="match status" value="1"/>
</dbReference>
<protein>
    <submittedName>
        <fullName evidence="11">Disease resistance RPP13-like protein 3</fullName>
    </submittedName>
</protein>
<keyword evidence="6" id="KW-0067">ATP-binding</keyword>
<proteinExistence type="inferred from homology"/>
<evidence type="ECO:0000313" key="10">
    <source>
        <dbReference type="Proteomes" id="UP000504604"/>
    </source>
</evidence>
<dbReference type="Gene3D" id="3.80.10.10">
    <property type="entry name" value="Ribonuclease Inhibitor"/>
    <property type="match status" value="1"/>
</dbReference>
<comment type="similarity">
    <text evidence="1">Belongs to the disease resistance NB-LRR family.</text>
</comment>
<feature type="domain" description="Disease resistance N-terminal" evidence="9">
    <location>
        <begin position="7"/>
        <end position="90"/>
    </location>
</feature>
<dbReference type="InterPro" id="IPR002182">
    <property type="entry name" value="NB-ARC"/>
</dbReference>
<keyword evidence="2" id="KW-0433">Leucine-rich repeat</keyword>
<evidence type="ECO:0000313" key="11">
    <source>
        <dbReference type="RefSeq" id="XP_011102145.1"/>
    </source>
</evidence>
<dbReference type="GO" id="GO:0005524">
    <property type="term" value="F:ATP binding"/>
    <property type="evidence" value="ECO:0007669"/>
    <property type="project" value="UniProtKB-KW"/>
</dbReference>
<evidence type="ECO:0000256" key="6">
    <source>
        <dbReference type="ARBA" id="ARBA00022840"/>
    </source>
</evidence>
<evidence type="ECO:0000256" key="4">
    <source>
        <dbReference type="ARBA" id="ARBA00022741"/>
    </source>
</evidence>
<dbReference type="RefSeq" id="XP_011102145.1">
    <property type="nucleotide sequence ID" value="XM_011103843.1"/>
</dbReference>
<dbReference type="InterPro" id="IPR032675">
    <property type="entry name" value="LRR_dom_sf"/>
</dbReference>
<dbReference type="InterPro" id="IPR027417">
    <property type="entry name" value="P-loop_NTPase"/>
</dbReference>
<dbReference type="InterPro" id="IPR041118">
    <property type="entry name" value="Rx_N"/>
</dbReference>
<evidence type="ECO:0000259" key="9">
    <source>
        <dbReference type="Pfam" id="PF18052"/>
    </source>
</evidence>
<evidence type="ECO:0000256" key="1">
    <source>
        <dbReference type="ARBA" id="ARBA00008894"/>
    </source>
</evidence>
<gene>
    <name evidence="11" type="primary">LOC105180181</name>
</gene>
<dbReference type="InterPro" id="IPR038005">
    <property type="entry name" value="RX-like_CC"/>
</dbReference>